<evidence type="ECO:0000259" key="1">
    <source>
        <dbReference type="Pfam" id="PF10592"/>
    </source>
</evidence>
<organism evidence="3 4">
    <name type="scientific">Brevundimonas basaltis</name>
    <dbReference type="NCBI Taxonomy" id="472166"/>
    <lineage>
        <taxon>Bacteria</taxon>
        <taxon>Pseudomonadati</taxon>
        <taxon>Pseudomonadota</taxon>
        <taxon>Alphaproteobacteria</taxon>
        <taxon>Caulobacterales</taxon>
        <taxon>Caulobacteraceae</taxon>
        <taxon>Brevundimonas</taxon>
    </lineage>
</organism>
<sequence>MGEIDTIYSDFCDELSEQALSSGDPIETVFFQSYLAAAVENGDCIDLEHCPAAREGRGGSRVDGVAVDAERGVLYVAICDFHAQDSLAPLHSAKLERVRERLVRFVEQATDPASMATMSADDDGFDAFYLVWSQLPLIRRIRAVIFSNARLATARPPEAAGEMAGIPVVYNILDFSRFAGIMSSRTGGEPVEIDLEALDAPPLICLPASTGNGRYASYLAALPGETLAVIYGLYGPRLLEQNVRTFLQAKTKVNKGIIRTIRETPEMFFAFNNGITATAAGMTTRKIEGGAELVTGIRGLQIVNGGQTTACILAAKDRHGADLSDVYVQMKLTIVDAERIEDVVPRISRYANTQNRISEADFFSSHPLHVALEQISRRLIAPPRPGHVSGSKWFYERARGQYREATSGANSAARSRFEAEYPKAQVIDKTSLARLEFTFDCRPHTVSAGSQKCFLAFAEYISREWDASPLRFNDGWYRDAAAKSVIFRWTDQMVGASDWYRADRAWKAQTVAYTLAWIVHQGRSRGKAGLDLAAVWRAQDVPDELREVIRQVAPAVAAKLRDAPESVRNIGEYTKHQACWSAVSGLSIESLEIPDIIYVDADQARQDRKDAVQSRRLDVELDFEAALPAMVPHATAIAELARRARLATPRADQALRKLASGDVLIGPSERTALKQLIERLKAEGIDLPGDGAASPKADVEATTQVLRLGSAAVRMVKL</sequence>
<dbReference type="Proteomes" id="UP000566663">
    <property type="component" value="Unassembled WGS sequence"/>
</dbReference>
<proteinExistence type="predicted"/>
<feature type="domain" description="Abortive infection phage resistance protein N-terminal" evidence="2">
    <location>
        <begin position="30"/>
        <end position="178"/>
    </location>
</feature>
<dbReference type="EMBL" id="JACHFZ010000003">
    <property type="protein sequence ID" value="MBB5292056.1"/>
    <property type="molecule type" value="Genomic_DNA"/>
</dbReference>
<dbReference type="Pfam" id="PF10592">
    <property type="entry name" value="AIPR"/>
    <property type="match status" value="1"/>
</dbReference>
<keyword evidence="4" id="KW-1185">Reference proteome</keyword>
<evidence type="ECO:0000313" key="4">
    <source>
        <dbReference type="Proteomes" id="UP000566663"/>
    </source>
</evidence>
<name>A0A7W8HY46_9CAUL</name>
<dbReference type="InterPro" id="IPR055101">
    <property type="entry name" value="AIPR_N"/>
</dbReference>
<accession>A0A7W8HY46</accession>
<feature type="domain" description="Abortive phage infection protein C-terminal" evidence="1">
    <location>
        <begin position="239"/>
        <end position="561"/>
    </location>
</feature>
<gene>
    <name evidence="3" type="ORF">HNQ67_001576</name>
</gene>
<evidence type="ECO:0000259" key="2">
    <source>
        <dbReference type="Pfam" id="PF22879"/>
    </source>
</evidence>
<dbReference type="InterPro" id="IPR018891">
    <property type="entry name" value="AIPR_C"/>
</dbReference>
<dbReference type="AlphaFoldDB" id="A0A7W8HY46"/>
<dbReference type="RefSeq" id="WP_183254127.1">
    <property type="nucleotide sequence ID" value="NZ_BAAAFF010000002.1"/>
</dbReference>
<evidence type="ECO:0008006" key="5">
    <source>
        <dbReference type="Google" id="ProtNLM"/>
    </source>
</evidence>
<comment type="caution">
    <text evidence="3">The sequence shown here is derived from an EMBL/GenBank/DDBJ whole genome shotgun (WGS) entry which is preliminary data.</text>
</comment>
<evidence type="ECO:0000313" key="3">
    <source>
        <dbReference type="EMBL" id="MBB5292056.1"/>
    </source>
</evidence>
<reference evidence="3 4" key="1">
    <citation type="submission" date="2020-08" db="EMBL/GenBank/DDBJ databases">
        <title>Genomic Encyclopedia of Type Strains, Phase IV (KMG-IV): sequencing the most valuable type-strain genomes for metagenomic binning, comparative biology and taxonomic classification.</title>
        <authorList>
            <person name="Goeker M."/>
        </authorList>
    </citation>
    <scope>NUCLEOTIDE SEQUENCE [LARGE SCALE GENOMIC DNA]</scope>
    <source>
        <strain evidence="3 4">DSM 25335</strain>
    </source>
</reference>
<dbReference type="Pfam" id="PF22879">
    <property type="entry name" value="AIPR_N"/>
    <property type="match status" value="1"/>
</dbReference>
<protein>
    <recommendedName>
        <fullName evidence="5">AIPR protein</fullName>
    </recommendedName>
</protein>